<dbReference type="Gene3D" id="2.40.290.10">
    <property type="match status" value="1"/>
</dbReference>
<evidence type="ECO:0000256" key="12">
    <source>
        <dbReference type="SAM" id="MobiDB-lite"/>
    </source>
</evidence>
<dbReference type="GO" id="GO:0006310">
    <property type="term" value="P:DNA recombination"/>
    <property type="evidence" value="ECO:0007669"/>
    <property type="project" value="UniProtKB-KW"/>
</dbReference>
<keyword evidence="7" id="KW-0067">ATP-binding</keyword>
<evidence type="ECO:0000256" key="5">
    <source>
        <dbReference type="ARBA" id="ARBA00022801"/>
    </source>
</evidence>
<dbReference type="GO" id="GO:0003684">
    <property type="term" value="F:damaged DNA binding"/>
    <property type="evidence" value="ECO:0007669"/>
    <property type="project" value="InterPro"/>
</dbReference>
<keyword evidence="6 14" id="KW-0347">Helicase</keyword>
<accession>A0A0L0DL07</accession>
<dbReference type="InterPro" id="IPR036494">
    <property type="entry name" value="Ku_C_sf"/>
</dbReference>
<keyword evidence="11" id="KW-0539">Nucleus</keyword>
<evidence type="ECO:0000256" key="3">
    <source>
        <dbReference type="ARBA" id="ARBA00022741"/>
    </source>
</evidence>
<dbReference type="Pfam" id="PF03730">
    <property type="entry name" value="Ku_C"/>
    <property type="match status" value="1"/>
</dbReference>
<dbReference type="InterPro" id="IPR036465">
    <property type="entry name" value="vWFA_dom_sf"/>
</dbReference>
<sequence>MSKEACVVVLDVSAGMATVGTNGHSHLSSAKTLIDLFLKAKLMHRKNDVVGIVEVGRTGGGGSGGGHPALSYFSDVTLRTDVSKPTVDLLLAVPHISVAQSKGDALHGVLVALDLIDGFCGKRKWAKRVMLITNGLSSLDPSNLPTLAMRFEEVGASLSLIGIGFDEFDDDEMAVPGFEARQAARTDKPPLLLANEALYRDVCASVDATFVNLKSALAHMSAFRSKDTLQRPSYTGTLDVGPGMAIGVYGYTKTMRVTLPSATKRSLEAGADSQGKVEMQTSYRRSDDDLTELEKDKICKGFRLGQSIVPFSAIDESVLKYCAPKALKVLGFAPAKQVFRHQYMSNITCLVPTPNSPESATALHSLIMALYETDRIMLVRFVARNNSAPRLGFCWPSVEEDGLCLYYSHLPFMDDVRNYDFASLSLIQGNVPNKAQLDAAEALIDSLDLMTAQVDEDGEAVEALKPENTYNPVMQYFYQVVQHRALHPDDTALPPVDPIISAYMQPDANLFAAAAPAMAAFKELFPLVPAEKTKKRRARFWAVDGDVGVGGSDVAGPSSTVPGATSGASSAAASSALLTGDGTLAKRPRVTGAADVSVDSILAQAVSQITSVNPVADFEAMCARRDEDLVNTAIAQLAAMIESLVDTSFRAAYYPKALECLVALRAMSILQEEPGAFNALLPKLRAKYATGRKAEWWASVVDARVTLISSDECAEATVSAADAAAFLAGDSDEVPAPAPEAPADDGDATTATTRTSLAC</sequence>
<evidence type="ECO:0000256" key="10">
    <source>
        <dbReference type="ARBA" id="ARBA00023204"/>
    </source>
</evidence>
<dbReference type="PANTHER" id="PTHR12604:SF4">
    <property type="entry name" value="X-RAY REPAIR CROSS-COMPLEMENTING PROTEIN 5"/>
    <property type="match status" value="1"/>
</dbReference>
<dbReference type="InterPro" id="IPR024193">
    <property type="entry name" value="Ku80"/>
</dbReference>
<keyword evidence="10" id="KW-0234">DNA repair</keyword>
<gene>
    <name evidence="14" type="ORF">AMSG_09108</name>
</gene>
<evidence type="ECO:0000313" key="14">
    <source>
        <dbReference type="EMBL" id="KNC52940.1"/>
    </source>
</evidence>
<dbReference type="GO" id="GO:0006303">
    <property type="term" value="P:double-strand break repair via nonhomologous end joining"/>
    <property type="evidence" value="ECO:0007669"/>
    <property type="project" value="InterPro"/>
</dbReference>
<dbReference type="Pfam" id="PF03731">
    <property type="entry name" value="Ku_N"/>
    <property type="match status" value="1"/>
</dbReference>
<dbReference type="eggNOG" id="KOG2326">
    <property type="taxonomic scope" value="Eukaryota"/>
</dbReference>
<keyword evidence="9" id="KW-0233">DNA recombination</keyword>
<dbReference type="Pfam" id="PF02735">
    <property type="entry name" value="Ku"/>
    <property type="match status" value="1"/>
</dbReference>
<keyword evidence="5" id="KW-0378">Hydrolase</keyword>
<keyword evidence="3" id="KW-0547">Nucleotide-binding</keyword>
<dbReference type="OrthoDB" id="30826at2759"/>
<dbReference type="GO" id="GO:0042162">
    <property type="term" value="F:telomeric DNA binding"/>
    <property type="evidence" value="ECO:0007669"/>
    <property type="project" value="InterPro"/>
</dbReference>
<dbReference type="SMART" id="SM00559">
    <property type="entry name" value="Ku78"/>
    <property type="match status" value="1"/>
</dbReference>
<feature type="domain" description="Ku" evidence="13">
    <location>
        <begin position="290"/>
        <end position="427"/>
    </location>
</feature>
<dbReference type="FunFam" id="1.10.1600.10:FF:000002">
    <property type="entry name" value="X-ray repair cross-complementing protein 5"/>
    <property type="match status" value="1"/>
</dbReference>
<keyword evidence="15" id="KW-1185">Reference proteome</keyword>
<dbReference type="GO" id="GO:0016787">
    <property type="term" value="F:hydrolase activity"/>
    <property type="evidence" value="ECO:0007669"/>
    <property type="project" value="UniProtKB-KW"/>
</dbReference>
<dbReference type="RefSeq" id="XP_013754835.1">
    <property type="nucleotide sequence ID" value="XM_013899381.1"/>
</dbReference>
<dbReference type="AlphaFoldDB" id="A0A0L0DL07"/>
<organism evidence="14 15">
    <name type="scientific">Thecamonas trahens ATCC 50062</name>
    <dbReference type="NCBI Taxonomy" id="461836"/>
    <lineage>
        <taxon>Eukaryota</taxon>
        <taxon>Apusozoa</taxon>
        <taxon>Apusomonadida</taxon>
        <taxon>Apusomonadidae</taxon>
        <taxon>Thecamonas</taxon>
    </lineage>
</organism>
<dbReference type="InterPro" id="IPR006164">
    <property type="entry name" value="DNA_bd_Ku70/Ku80"/>
</dbReference>
<evidence type="ECO:0000256" key="7">
    <source>
        <dbReference type="ARBA" id="ARBA00022840"/>
    </source>
</evidence>
<keyword evidence="4" id="KW-0227">DNA damage</keyword>
<reference evidence="14 15" key="1">
    <citation type="submission" date="2010-05" db="EMBL/GenBank/DDBJ databases">
        <title>The Genome Sequence of Thecamonas trahens ATCC 50062.</title>
        <authorList>
            <consortium name="The Broad Institute Genome Sequencing Platform"/>
            <person name="Russ C."/>
            <person name="Cuomo C."/>
            <person name="Shea T."/>
            <person name="Young S.K."/>
            <person name="Zeng Q."/>
            <person name="Koehrsen M."/>
            <person name="Haas B."/>
            <person name="Borodovsky M."/>
            <person name="Guigo R."/>
            <person name="Alvarado L."/>
            <person name="Berlin A."/>
            <person name="Bochicchio J."/>
            <person name="Borenstein D."/>
            <person name="Chapman S."/>
            <person name="Chen Z."/>
            <person name="Freedman E."/>
            <person name="Gellesch M."/>
            <person name="Goldberg J."/>
            <person name="Griggs A."/>
            <person name="Gujja S."/>
            <person name="Heilman E."/>
            <person name="Heiman D."/>
            <person name="Hepburn T."/>
            <person name="Howarth C."/>
            <person name="Jen D."/>
            <person name="Larson L."/>
            <person name="Mehta T."/>
            <person name="Park D."/>
            <person name="Pearson M."/>
            <person name="Roberts A."/>
            <person name="Saif S."/>
            <person name="Shenoy N."/>
            <person name="Sisk P."/>
            <person name="Stolte C."/>
            <person name="Sykes S."/>
            <person name="Thomson T."/>
            <person name="Walk T."/>
            <person name="White J."/>
            <person name="Yandava C."/>
            <person name="Burger G."/>
            <person name="Gray M.W."/>
            <person name="Holland P.W.H."/>
            <person name="King N."/>
            <person name="Lang F.B.F."/>
            <person name="Roger A.J."/>
            <person name="Ruiz-Trillo I."/>
            <person name="Lander E."/>
            <person name="Nusbaum C."/>
        </authorList>
    </citation>
    <scope>NUCLEOTIDE SEQUENCE [LARGE SCALE GENOMIC DNA]</scope>
    <source>
        <strain evidence="14 15">ATCC 50062</strain>
    </source>
</reference>
<dbReference type="Gene3D" id="1.25.40.240">
    <property type="entry name" value="Ku, C-terminal domain"/>
    <property type="match status" value="1"/>
</dbReference>
<dbReference type="GO" id="GO:0043564">
    <property type="term" value="C:Ku70:Ku80 complex"/>
    <property type="evidence" value="ECO:0007669"/>
    <property type="project" value="InterPro"/>
</dbReference>
<comment type="similarity">
    <text evidence="2">Belongs to the ku80 family.</text>
</comment>
<dbReference type="InterPro" id="IPR005161">
    <property type="entry name" value="Ku_N"/>
</dbReference>
<dbReference type="GO" id="GO:0003678">
    <property type="term" value="F:DNA helicase activity"/>
    <property type="evidence" value="ECO:0007669"/>
    <property type="project" value="InterPro"/>
</dbReference>
<dbReference type="SUPFAM" id="SSF53300">
    <property type="entry name" value="vWA-like"/>
    <property type="match status" value="1"/>
</dbReference>
<feature type="region of interest" description="Disordered" evidence="12">
    <location>
        <begin position="734"/>
        <end position="759"/>
    </location>
</feature>
<dbReference type="GeneID" id="25567638"/>
<evidence type="ECO:0000313" key="15">
    <source>
        <dbReference type="Proteomes" id="UP000054408"/>
    </source>
</evidence>
<dbReference type="STRING" id="461836.A0A0L0DL07"/>
<dbReference type="SUPFAM" id="SSF101420">
    <property type="entry name" value="C-terminal domain of Ku80"/>
    <property type="match status" value="1"/>
</dbReference>
<dbReference type="Pfam" id="PF08785">
    <property type="entry name" value="Ku_PK_bind"/>
    <property type="match status" value="1"/>
</dbReference>
<dbReference type="PANTHER" id="PTHR12604">
    <property type="entry name" value="KU AUTOANTIGEN DNA HELICASE"/>
    <property type="match status" value="1"/>
</dbReference>
<dbReference type="CDD" id="cd00873">
    <property type="entry name" value="KU80"/>
    <property type="match status" value="1"/>
</dbReference>
<evidence type="ECO:0000256" key="9">
    <source>
        <dbReference type="ARBA" id="ARBA00023172"/>
    </source>
</evidence>
<evidence type="ECO:0000256" key="4">
    <source>
        <dbReference type="ARBA" id="ARBA00022763"/>
    </source>
</evidence>
<dbReference type="OMA" id="WAMQYVW"/>
<dbReference type="GO" id="GO:0003690">
    <property type="term" value="F:double-stranded DNA binding"/>
    <property type="evidence" value="ECO:0007669"/>
    <property type="project" value="TreeGrafter"/>
</dbReference>
<evidence type="ECO:0000256" key="2">
    <source>
        <dbReference type="ARBA" id="ARBA00007726"/>
    </source>
</evidence>
<dbReference type="Proteomes" id="UP000054408">
    <property type="component" value="Unassembled WGS sequence"/>
</dbReference>
<protein>
    <submittedName>
        <fullName evidence="14">ATP-dependent DNA helicase 2 subunit ku80</fullName>
    </submittedName>
</protein>
<dbReference type="GO" id="GO:0000723">
    <property type="term" value="P:telomere maintenance"/>
    <property type="evidence" value="ECO:0007669"/>
    <property type="project" value="InterPro"/>
</dbReference>
<evidence type="ECO:0000259" key="13">
    <source>
        <dbReference type="SMART" id="SM00559"/>
    </source>
</evidence>
<keyword evidence="8" id="KW-0238">DNA-binding</keyword>
<dbReference type="InterPro" id="IPR016194">
    <property type="entry name" value="SPOC-like_C_dom_sf"/>
</dbReference>
<evidence type="ECO:0000256" key="1">
    <source>
        <dbReference type="ARBA" id="ARBA00004123"/>
    </source>
</evidence>
<proteinExistence type="inferred from homology"/>
<name>A0A0L0DL07_THETB</name>
<dbReference type="Gene3D" id="3.40.50.410">
    <property type="entry name" value="von Willebrand factor, type A domain"/>
    <property type="match status" value="1"/>
</dbReference>
<dbReference type="InterPro" id="IPR014893">
    <property type="entry name" value="Ku_PK_bind"/>
</dbReference>
<evidence type="ECO:0000256" key="8">
    <source>
        <dbReference type="ARBA" id="ARBA00023125"/>
    </source>
</evidence>
<comment type="subcellular location">
    <subcellularLocation>
        <location evidence="1">Nucleus</location>
    </subcellularLocation>
</comment>
<evidence type="ECO:0000256" key="6">
    <source>
        <dbReference type="ARBA" id="ARBA00022806"/>
    </source>
</evidence>
<dbReference type="Gene3D" id="1.10.1600.10">
    <property type="match status" value="1"/>
</dbReference>
<dbReference type="InterPro" id="IPR005160">
    <property type="entry name" value="Ku_C"/>
</dbReference>
<dbReference type="EMBL" id="GL349477">
    <property type="protein sequence ID" value="KNC52940.1"/>
    <property type="molecule type" value="Genomic_DNA"/>
</dbReference>
<evidence type="ECO:0000256" key="11">
    <source>
        <dbReference type="ARBA" id="ARBA00023242"/>
    </source>
</evidence>
<dbReference type="SUPFAM" id="SSF100939">
    <property type="entry name" value="SPOC domain-like"/>
    <property type="match status" value="1"/>
</dbReference>
<dbReference type="GO" id="GO:0005524">
    <property type="term" value="F:ATP binding"/>
    <property type="evidence" value="ECO:0007669"/>
    <property type="project" value="UniProtKB-KW"/>
</dbReference>